<gene>
    <name evidence="3" type="ORF">AVDCRST_MAG56-803</name>
</gene>
<name>A0A6J4HQT1_9SPHI</name>
<dbReference type="GO" id="GO:0000156">
    <property type="term" value="F:phosphorelay response regulator activity"/>
    <property type="evidence" value="ECO:0007669"/>
    <property type="project" value="InterPro"/>
</dbReference>
<dbReference type="Pfam" id="PF04397">
    <property type="entry name" value="LytTR"/>
    <property type="match status" value="1"/>
</dbReference>
<dbReference type="PANTHER" id="PTHR37299">
    <property type="entry name" value="TRANSCRIPTIONAL REGULATOR-RELATED"/>
    <property type="match status" value="1"/>
</dbReference>
<feature type="domain" description="HTH LytTR-type" evidence="2">
    <location>
        <begin position="167"/>
        <end position="264"/>
    </location>
</feature>
<dbReference type="AlphaFoldDB" id="A0A6J4HQT1"/>
<keyword evidence="1" id="KW-1133">Transmembrane helix</keyword>
<feature type="transmembrane region" description="Helical" evidence="1">
    <location>
        <begin position="104"/>
        <end position="127"/>
    </location>
</feature>
<proteinExistence type="predicted"/>
<evidence type="ECO:0000259" key="2">
    <source>
        <dbReference type="PROSITE" id="PS50930"/>
    </source>
</evidence>
<reference evidence="3" key="1">
    <citation type="submission" date="2020-02" db="EMBL/GenBank/DDBJ databases">
        <authorList>
            <person name="Meier V. D."/>
        </authorList>
    </citation>
    <scope>NUCLEOTIDE SEQUENCE</scope>
    <source>
        <strain evidence="3">AVDCRST_MAG56</strain>
    </source>
</reference>
<keyword evidence="1" id="KW-0472">Membrane</keyword>
<dbReference type="InterPro" id="IPR046947">
    <property type="entry name" value="LytR-like"/>
</dbReference>
<dbReference type="PANTHER" id="PTHR37299:SF1">
    <property type="entry name" value="STAGE 0 SPORULATION PROTEIN A HOMOLOG"/>
    <property type="match status" value="1"/>
</dbReference>
<evidence type="ECO:0000313" key="3">
    <source>
        <dbReference type="EMBL" id="CAA9228499.1"/>
    </source>
</evidence>
<keyword evidence="1" id="KW-0812">Transmembrane</keyword>
<dbReference type="EMBL" id="CADCTQ010000074">
    <property type="protein sequence ID" value="CAA9228499.1"/>
    <property type="molecule type" value="Genomic_DNA"/>
</dbReference>
<organism evidence="3">
    <name type="scientific">uncultured Cytophagales bacterium</name>
    <dbReference type="NCBI Taxonomy" id="158755"/>
    <lineage>
        <taxon>Bacteria</taxon>
        <taxon>Pseudomonadati</taxon>
        <taxon>Bacteroidota</taxon>
        <taxon>Sphingobacteriia</taxon>
        <taxon>Sphingobacteriales</taxon>
        <taxon>environmental samples</taxon>
    </lineage>
</organism>
<protein>
    <recommendedName>
        <fullName evidence="2">HTH LytTR-type domain-containing protein</fullName>
    </recommendedName>
</protein>
<dbReference type="PROSITE" id="PS50930">
    <property type="entry name" value="HTH_LYTTR"/>
    <property type="match status" value="1"/>
</dbReference>
<accession>A0A6J4HQT1</accession>
<evidence type="ECO:0000256" key="1">
    <source>
        <dbReference type="SAM" id="Phobius"/>
    </source>
</evidence>
<feature type="transmembrane region" description="Helical" evidence="1">
    <location>
        <begin position="30"/>
        <end position="51"/>
    </location>
</feature>
<dbReference type="GO" id="GO:0003677">
    <property type="term" value="F:DNA binding"/>
    <property type="evidence" value="ECO:0007669"/>
    <property type="project" value="InterPro"/>
</dbReference>
<dbReference type="SMART" id="SM00850">
    <property type="entry name" value="LytTR"/>
    <property type="match status" value="1"/>
</dbReference>
<feature type="transmembrane region" description="Helical" evidence="1">
    <location>
        <begin position="72"/>
        <end position="92"/>
    </location>
</feature>
<sequence>MYQALLVGLFVTFVLVVFQPFGSYNWSHPYKMLILAGYGWVAALTTFLNFYAFPRWLPALFSEARWTVGKELLWNLLPVFLGGFLSTAYGALVGAMPFSFPQLAYMTAIVFLVGLLPSLLLVLLNYLHLLRKYGSPGPVPPVPPPPAGEAAPALVLVADNGKDRLALPASDLLFLEVGDNYCTVFYLDGDTLQKTLLRSSLGRLESQIGLPRVVRCHRSYVVNLDRVRNVTGNAQGYQLHFAPPELAVPVSRAYAPTIKAHLAPANHPNG</sequence>
<dbReference type="InterPro" id="IPR007492">
    <property type="entry name" value="LytTR_DNA-bd_dom"/>
</dbReference>
<dbReference type="Gene3D" id="2.40.50.1020">
    <property type="entry name" value="LytTr DNA-binding domain"/>
    <property type="match status" value="1"/>
</dbReference>